<dbReference type="InterPro" id="IPR039420">
    <property type="entry name" value="WalR-like"/>
</dbReference>
<accession>A0ABZ0L110</accession>
<evidence type="ECO:0000259" key="9">
    <source>
        <dbReference type="PROSITE" id="PS51755"/>
    </source>
</evidence>
<name>A0ABZ0L110_9BACL</name>
<dbReference type="PANTHER" id="PTHR48111">
    <property type="entry name" value="REGULATOR OF RPOS"/>
    <property type="match status" value="1"/>
</dbReference>
<dbReference type="Pfam" id="PF00486">
    <property type="entry name" value="Trans_reg_C"/>
    <property type="match status" value="1"/>
</dbReference>
<evidence type="ECO:0000256" key="4">
    <source>
        <dbReference type="ARBA" id="ARBA00023125"/>
    </source>
</evidence>
<dbReference type="Gene3D" id="1.10.10.10">
    <property type="entry name" value="Winged helix-like DNA-binding domain superfamily/Winged helix DNA-binding domain"/>
    <property type="match status" value="1"/>
</dbReference>
<dbReference type="PROSITE" id="PS50110">
    <property type="entry name" value="RESPONSE_REGULATORY"/>
    <property type="match status" value="1"/>
</dbReference>
<feature type="domain" description="Response regulatory" evidence="8">
    <location>
        <begin position="5"/>
        <end position="118"/>
    </location>
</feature>
<evidence type="ECO:0000256" key="2">
    <source>
        <dbReference type="ARBA" id="ARBA00023012"/>
    </source>
</evidence>
<dbReference type="SMART" id="SM00448">
    <property type="entry name" value="REC"/>
    <property type="match status" value="1"/>
</dbReference>
<evidence type="ECO:0000256" key="1">
    <source>
        <dbReference type="ARBA" id="ARBA00022553"/>
    </source>
</evidence>
<feature type="domain" description="OmpR/PhoB-type" evidence="9">
    <location>
        <begin position="131"/>
        <end position="230"/>
    </location>
</feature>
<evidence type="ECO:0000313" key="11">
    <source>
        <dbReference type="Proteomes" id="UP001303902"/>
    </source>
</evidence>
<protein>
    <submittedName>
        <fullName evidence="10">Response regulator transcription factor</fullName>
    </submittedName>
</protein>
<evidence type="ECO:0000256" key="6">
    <source>
        <dbReference type="PROSITE-ProRule" id="PRU00169"/>
    </source>
</evidence>
<dbReference type="Proteomes" id="UP001303902">
    <property type="component" value="Chromosome"/>
</dbReference>
<dbReference type="EMBL" id="CP129118">
    <property type="protein sequence ID" value="WOV86301.1"/>
    <property type="molecule type" value="Genomic_DNA"/>
</dbReference>
<gene>
    <name evidence="10" type="ORF">QWT69_10150</name>
</gene>
<reference evidence="10 11" key="1">
    <citation type="submission" date="2023-06" db="EMBL/GenBank/DDBJ databases">
        <title>Sporosarcina sp. nov., isolated from Korean tranditional fermented seafood 'Jeotgal'.</title>
        <authorList>
            <person name="Yang A.I."/>
            <person name="Shin N.-R."/>
        </authorList>
    </citation>
    <scope>NUCLEOTIDE SEQUENCE [LARGE SCALE GENOMIC DNA]</scope>
    <source>
        <strain evidence="10 11">T2O-4</strain>
    </source>
</reference>
<dbReference type="RefSeq" id="WP_317965349.1">
    <property type="nucleotide sequence ID" value="NZ_CP129118.1"/>
</dbReference>
<dbReference type="CDD" id="cd00383">
    <property type="entry name" value="trans_reg_C"/>
    <property type="match status" value="1"/>
</dbReference>
<dbReference type="InterPro" id="IPR011006">
    <property type="entry name" value="CheY-like_superfamily"/>
</dbReference>
<keyword evidence="2" id="KW-0902">Two-component regulatory system</keyword>
<dbReference type="InterPro" id="IPR036388">
    <property type="entry name" value="WH-like_DNA-bd_sf"/>
</dbReference>
<keyword evidence="1 6" id="KW-0597">Phosphoprotein</keyword>
<keyword evidence="11" id="KW-1185">Reference proteome</keyword>
<dbReference type="InterPro" id="IPR001867">
    <property type="entry name" value="OmpR/PhoB-type_DNA-bd"/>
</dbReference>
<dbReference type="Gene3D" id="3.40.50.2300">
    <property type="match status" value="1"/>
</dbReference>
<dbReference type="InterPro" id="IPR001789">
    <property type="entry name" value="Sig_transdc_resp-reg_receiver"/>
</dbReference>
<evidence type="ECO:0000256" key="5">
    <source>
        <dbReference type="ARBA" id="ARBA00023163"/>
    </source>
</evidence>
<dbReference type="PROSITE" id="PS51755">
    <property type="entry name" value="OMPR_PHOB"/>
    <property type="match status" value="1"/>
</dbReference>
<dbReference type="Gene3D" id="6.10.250.690">
    <property type="match status" value="1"/>
</dbReference>
<evidence type="ECO:0000256" key="3">
    <source>
        <dbReference type="ARBA" id="ARBA00023015"/>
    </source>
</evidence>
<organism evidence="10 11">
    <name type="scientific">Sporosarcina oncorhynchi</name>
    <dbReference type="NCBI Taxonomy" id="3056444"/>
    <lineage>
        <taxon>Bacteria</taxon>
        <taxon>Bacillati</taxon>
        <taxon>Bacillota</taxon>
        <taxon>Bacilli</taxon>
        <taxon>Bacillales</taxon>
        <taxon>Caryophanaceae</taxon>
        <taxon>Sporosarcina</taxon>
    </lineage>
</organism>
<keyword evidence="5" id="KW-0804">Transcription</keyword>
<evidence type="ECO:0000259" key="8">
    <source>
        <dbReference type="PROSITE" id="PS50110"/>
    </source>
</evidence>
<feature type="DNA-binding region" description="OmpR/PhoB-type" evidence="7">
    <location>
        <begin position="131"/>
        <end position="230"/>
    </location>
</feature>
<dbReference type="CDD" id="cd17574">
    <property type="entry name" value="REC_OmpR"/>
    <property type="match status" value="1"/>
</dbReference>
<keyword evidence="4 7" id="KW-0238">DNA-binding</keyword>
<dbReference type="Pfam" id="PF00072">
    <property type="entry name" value="Response_reg"/>
    <property type="match status" value="1"/>
</dbReference>
<feature type="modified residue" description="4-aspartylphosphate" evidence="6">
    <location>
        <position position="54"/>
    </location>
</feature>
<dbReference type="SMART" id="SM00862">
    <property type="entry name" value="Trans_reg_C"/>
    <property type="match status" value="1"/>
</dbReference>
<keyword evidence="3" id="KW-0805">Transcription regulation</keyword>
<evidence type="ECO:0000313" key="10">
    <source>
        <dbReference type="EMBL" id="WOV86301.1"/>
    </source>
</evidence>
<dbReference type="SUPFAM" id="SSF52172">
    <property type="entry name" value="CheY-like"/>
    <property type="match status" value="1"/>
</dbReference>
<dbReference type="PANTHER" id="PTHR48111:SF21">
    <property type="entry name" value="DNA-BINDING DUAL MASTER TRANSCRIPTIONAL REGULATOR RPAA"/>
    <property type="match status" value="1"/>
</dbReference>
<proteinExistence type="predicted"/>
<sequence length="230" mass="26721">MPKQSVLIVEDELGIRELLHLFLKKIGYCVYEAEDGLSAIEIVKEKHPDVILLDIEMPGMNGFETCKRIRQTSLVPILFVSCKRDAEDKMLGFTVGGDDYITKPFNFQELEMRIQALLRRDEWITENTRQSSIIRAGELKIDSERCEVFYKGKPVQLLHKEFQLLLVLAQHPSRVWNSEQLYDHIWGYHTDGTPETVKVHISNLRKKLNQHSGRNDFIKTVRGFGYKFAI</sequence>
<evidence type="ECO:0000256" key="7">
    <source>
        <dbReference type="PROSITE-ProRule" id="PRU01091"/>
    </source>
</evidence>